<evidence type="ECO:0000313" key="2">
    <source>
        <dbReference type="EMBL" id="AGP47067.1"/>
    </source>
</evidence>
<name>S4YP60_SERPL</name>
<keyword evidence="1" id="KW-0472">Membrane</keyword>
<feature type="transmembrane region" description="Helical" evidence="1">
    <location>
        <begin position="20"/>
        <end position="43"/>
    </location>
</feature>
<sequence>MARVIGVYFPMRMKMVRGMVYRRIPSLMGATVNFWQGGFFLALKRSRTTAGLRDDSLAIGFYSGYEVVWTFRR</sequence>
<dbReference type="HOGENOM" id="CLU_2702754_0_0_6"/>
<organism evidence="2 3">
    <name type="scientific">Serratia plymuthica S13</name>
    <dbReference type="NCBI Taxonomy" id="1348660"/>
    <lineage>
        <taxon>Bacteria</taxon>
        <taxon>Pseudomonadati</taxon>
        <taxon>Pseudomonadota</taxon>
        <taxon>Gammaproteobacteria</taxon>
        <taxon>Enterobacterales</taxon>
        <taxon>Yersiniaceae</taxon>
        <taxon>Serratia</taxon>
    </lineage>
</organism>
<dbReference type="Proteomes" id="UP000014900">
    <property type="component" value="Chromosome"/>
</dbReference>
<keyword evidence="1" id="KW-1133">Transmembrane helix</keyword>
<evidence type="ECO:0000256" key="1">
    <source>
        <dbReference type="SAM" id="Phobius"/>
    </source>
</evidence>
<dbReference type="KEGG" id="sry:M621_14050"/>
<dbReference type="AlphaFoldDB" id="S4YP60"/>
<keyword evidence="1" id="KW-0812">Transmembrane</keyword>
<evidence type="ECO:0000313" key="3">
    <source>
        <dbReference type="Proteomes" id="UP000014900"/>
    </source>
</evidence>
<proteinExistence type="predicted"/>
<accession>S4YP60</accession>
<dbReference type="EMBL" id="CP006566">
    <property type="protein sequence ID" value="AGP47067.1"/>
    <property type="molecule type" value="Genomic_DNA"/>
</dbReference>
<reference evidence="2 3" key="1">
    <citation type="journal article" date="2013" name="Genome Announc.">
        <title>Genome Sequence of Serratia plymuthica Strain S13, an Endophyte with Germination- and Plant-Growth-Promoting Activity from the Flower of Styrian Oil Pumpkin.</title>
        <authorList>
            <person name="Muller H."/>
            <person name="Furnkranz M."/>
            <person name="Grube M."/>
            <person name="Berg G."/>
        </authorList>
    </citation>
    <scope>NUCLEOTIDE SEQUENCE [LARGE SCALE GENOMIC DNA]</scope>
    <source>
        <strain evidence="2">S13</strain>
    </source>
</reference>
<gene>
    <name evidence="2" type="ORF">M621_14050</name>
</gene>
<protein>
    <submittedName>
        <fullName evidence="2">Uncharacterized protein</fullName>
    </submittedName>
</protein>